<accession>M1ADK7</accession>
<sequence>MSNLGLLLRFGPPSAHFRSQTPVYTAKVYCCIWVALRLIFVYIGMHTLRIQYISASQVLAIHFPPIIQYSEAYIKVYCCISACIHSVLDFSKTCTSVPACWGTDSKGKKDLGSLWPIRNAK</sequence>
<dbReference type="InParanoid" id="M1ADK7"/>
<dbReference type="AlphaFoldDB" id="M1ADK7"/>
<proteinExistence type="predicted"/>
<reference evidence="2" key="1">
    <citation type="journal article" date="2011" name="Nature">
        <title>Genome sequence and analysis of the tuber crop potato.</title>
        <authorList>
            <consortium name="The Potato Genome Sequencing Consortium"/>
        </authorList>
    </citation>
    <scope>NUCLEOTIDE SEQUENCE [LARGE SCALE GENOMIC DNA]</scope>
    <source>
        <strain evidence="2">cv. DM1-3 516 R44</strain>
    </source>
</reference>
<keyword evidence="2" id="KW-1185">Reference proteome</keyword>
<reference evidence="1" key="2">
    <citation type="submission" date="2015-06" db="UniProtKB">
        <authorList>
            <consortium name="EnsemblPlants"/>
        </authorList>
    </citation>
    <scope>IDENTIFICATION</scope>
    <source>
        <strain evidence="1">DM1-3 516 R44</strain>
    </source>
</reference>
<protein>
    <submittedName>
        <fullName evidence="1">Uncharacterized protein</fullName>
    </submittedName>
</protein>
<dbReference type="PaxDb" id="4113-PGSC0003DMT400020487"/>
<organism evidence="1 2">
    <name type="scientific">Solanum tuberosum</name>
    <name type="common">Potato</name>
    <dbReference type="NCBI Taxonomy" id="4113"/>
    <lineage>
        <taxon>Eukaryota</taxon>
        <taxon>Viridiplantae</taxon>
        <taxon>Streptophyta</taxon>
        <taxon>Embryophyta</taxon>
        <taxon>Tracheophyta</taxon>
        <taxon>Spermatophyta</taxon>
        <taxon>Magnoliopsida</taxon>
        <taxon>eudicotyledons</taxon>
        <taxon>Gunneridae</taxon>
        <taxon>Pentapetalae</taxon>
        <taxon>asterids</taxon>
        <taxon>lamiids</taxon>
        <taxon>Solanales</taxon>
        <taxon>Solanaceae</taxon>
        <taxon>Solanoideae</taxon>
        <taxon>Solaneae</taxon>
        <taxon>Solanum</taxon>
    </lineage>
</organism>
<dbReference type="EnsemblPlants" id="PGSC0003DMT400020487">
    <property type="protein sequence ID" value="PGSC0003DMT400020487"/>
    <property type="gene ID" value="PGSC0003DMG400007920"/>
</dbReference>
<evidence type="ECO:0000313" key="1">
    <source>
        <dbReference type="EnsemblPlants" id="PGSC0003DMT400020487"/>
    </source>
</evidence>
<evidence type="ECO:0000313" key="2">
    <source>
        <dbReference type="Proteomes" id="UP000011115"/>
    </source>
</evidence>
<dbReference type="Proteomes" id="UP000011115">
    <property type="component" value="Unassembled WGS sequence"/>
</dbReference>
<dbReference type="HOGENOM" id="CLU_2042187_0_0_1"/>
<dbReference type="Gramene" id="PGSC0003DMT400020487">
    <property type="protein sequence ID" value="PGSC0003DMT400020487"/>
    <property type="gene ID" value="PGSC0003DMG400007920"/>
</dbReference>
<name>M1ADK7_SOLTU</name>